<dbReference type="Proteomes" id="UP000015102">
    <property type="component" value="Unassembled WGS sequence"/>
</dbReference>
<dbReference type="InterPro" id="IPR029058">
    <property type="entry name" value="AB_hydrolase_fold"/>
</dbReference>
<sequence>KDLLFTVNNHLGTVEIQDQIGVTRSLIQNYKFIDETKTGIWGWSYGGYVTAMTMSKDDNHIFRCGVSVAPVTAWYYYDTIYTERYMGLPTKEDNLDNYIKGDISQDIRNFRTHKFMLIHGSGDDNVHIQHSLLLAKKLQYADIDFDEMTYTDENHSIGNALPHLYHTMDHFWGKCFR</sequence>
<dbReference type="FunFam" id="3.40.50.1820:FF:000003">
    <property type="entry name" value="Dipeptidyl peptidase 4"/>
    <property type="match status" value="1"/>
</dbReference>
<evidence type="ECO:0000256" key="2">
    <source>
        <dbReference type="ARBA" id="ARBA00023180"/>
    </source>
</evidence>
<dbReference type="OMA" id="ETIKCAV"/>
<dbReference type="GO" id="GO:0008236">
    <property type="term" value="F:serine-type peptidase activity"/>
    <property type="evidence" value="ECO:0007669"/>
    <property type="project" value="InterPro"/>
</dbReference>
<dbReference type="AlphaFoldDB" id="T1GYU6"/>
<feature type="domain" description="Peptidase S9 prolyl oligopeptidase catalytic" evidence="4">
    <location>
        <begin position="5"/>
        <end position="176"/>
    </location>
</feature>
<comment type="similarity">
    <text evidence="1">Belongs to the peptidase S9B family. DPPIV subfamily.</text>
</comment>
<name>T1GYU6_MEGSC</name>
<dbReference type="EMBL" id="CAQQ02117419">
    <property type="status" value="NOT_ANNOTATED_CDS"/>
    <property type="molecule type" value="Genomic_DNA"/>
</dbReference>
<dbReference type="EnsemblMetazoa" id="MESCA009033-RA">
    <property type="protein sequence ID" value="MESCA009033-PA"/>
    <property type="gene ID" value="MESCA009033"/>
</dbReference>
<protein>
    <recommendedName>
        <fullName evidence="3">Venom dipeptidyl peptidase 4</fullName>
    </recommendedName>
</protein>
<dbReference type="HOGENOM" id="CLU_053503_3_0_1"/>
<evidence type="ECO:0000313" key="6">
    <source>
        <dbReference type="Proteomes" id="UP000015102"/>
    </source>
</evidence>
<accession>T1GYU6</accession>
<dbReference type="Gene3D" id="3.40.50.1820">
    <property type="entry name" value="alpha/beta hydrolase"/>
    <property type="match status" value="1"/>
</dbReference>
<dbReference type="GO" id="GO:0006508">
    <property type="term" value="P:proteolysis"/>
    <property type="evidence" value="ECO:0007669"/>
    <property type="project" value="InterPro"/>
</dbReference>
<dbReference type="PANTHER" id="PTHR11731:SF154">
    <property type="entry name" value="VENOM DIPEPTIDYL PEPTIDASE 4-LIKE PROTEIN"/>
    <property type="match status" value="1"/>
</dbReference>
<dbReference type="InterPro" id="IPR001375">
    <property type="entry name" value="Peptidase_S9_cat"/>
</dbReference>
<evidence type="ECO:0000259" key="4">
    <source>
        <dbReference type="Pfam" id="PF00326"/>
    </source>
</evidence>
<dbReference type="SUPFAM" id="SSF53474">
    <property type="entry name" value="alpha/beta-Hydrolases"/>
    <property type="match status" value="1"/>
</dbReference>
<evidence type="ECO:0000256" key="1">
    <source>
        <dbReference type="ARBA" id="ARBA00010036"/>
    </source>
</evidence>
<reference evidence="5" key="2">
    <citation type="submission" date="2015-06" db="UniProtKB">
        <authorList>
            <consortium name="EnsemblMetazoa"/>
        </authorList>
    </citation>
    <scope>IDENTIFICATION</scope>
</reference>
<reference evidence="6" key="1">
    <citation type="submission" date="2013-02" db="EMBL/GenBank/DDBJ databases">
        <authorList>
            <person name="Hughes D."/>
        </authorList>
    </citation>
    <scope>NUCLEOTIDE SEQUENCE</scope>
    <source>
        <strain>Durham</strain>
        <strain evidence="6">NC isolate 2 -- Noor lab</strain>
    </source>
</reference>
<dbReference type="STRING" id="36166.T1GYU6"/>
<proteinExistence type="inferred from homology"/>
<dbReference type="GO" id="GO:0008239">
    <property type="term" value="F:dipeptidyl-peptidase activity"/>
    <property type="evidence" value="ECO:0007669"/>
    <property type="project" value="TreeGrafter"/>
</dbReference>
<dbReference type="InterPro" id="IPR050278">
    <property type="entry name" value="Serine_Prot_S9B/DPPIV"/>
</dbReference>
<dbReference type="Pfam" id="PF00326">
    <property type="entry name" value="Peptidase_S9"/>
    <property type="match status" value="1"/>
</dbReference>
<organism evidence="5 6">
    <name type="scientific">Megaselia scalaris</name>
    <name type="common">Humpbacked fly</name>
    <name type="synonym">Phora scalaris</name>
    <dbReference type="NCBI Taxonomy" id="36166"/>
    <lineage>
        <taxon>Eukaryota</taxon>
        <taxon>Metazoa</taxon>
        <taxon>Ecdysozoa</taxon>
        <taxon>Arthropoda</taxon>
        <taxon>Hexapoda</taxon>
        <taxon>Insecta</taxon>
        <taxon>Pterygota</taxon>
        <taxon>Neoptera</taxon>
        <taxon>Endopterygota</taxon>
        <taxon>Diptera</taxon>
        <taxon>Brachycera</taxon>
        <taxon>Muscomorpha</taxon>
        <taxon>Platypezoidea</taxon>
        <taxon>Phoridae</taxon>
        <taxon>Megaseliini</taxon>
        <taxon>Megaselia</taxon>
    </lineage>
</organism>
<dbReference type="GO" id="GO:0005886">
    <property type="term" value="C:plasma membrane"/>
    <property type="evidence" value="ECO:0007669"/>
    <property type="project" value="TreeGrafter"/>
</dbReference>
<evidence type="ECO:0000313" key="5">
    <source>
        <dbReference type="EnsemblMetazoa" id="MESCA009033-PA"/>
    </source>
</evidence>
<evidence type="ECO:0000256" key="3">
    <source>
        <dbReference type="ARBA" id="ARBA00072929"/>
    </source>
</evidence>
<keyword evidence="2" id="KW-0325">Glycoprotein</keyword>
<keyword evidence="6" id="KW-1185">Reference proteome</keyword>
<dbReference type="PANTHER" id="PTHR11731">
    <property type="entry name" value="PROTEASE FAMILY S9B,C DIPEPTIDYL-PEPTIDASE IV-RELATED"/>
    <property type="match status" value="1"/>
</dbReference>